<keyword evidence="4 7" id="KW-0176">Collagen</keyword>
<accession>A0A218V5T6</accession>
<organism evidence="7 8">
    <name type="scientific">Lonchura striata</name>
    <name type="common">white-rumped munia</name>
    <dbReference type="NCBI Taxonomy" id="40157"/>
    <lineage>
        <taxon>Eukaryota</taxon>
        <taxon>Metazoa</taxon>
        <taxon>Chordata</taxon>
        <taxon>Craniata</taxon>
        <taxon>Vertebrata</taxon>
        <taxon>Euteleostomi</taxon>
        <taxon>Archelosauria</taxon>
        <taxon>Archosauria</taxon>
        <taxon>Dinosauria</taxon>
        <taxon>Saurischia</taxon>
        <taxon>Theropoda</taxon>
        <taxon>Coelurosauria</taxon>
        <taxon>Aves</taxon>
        <taxon>Neognathae</taxon>
        <taxon>Neoaves</taxon>
        <taxon>Telluraves</taxon>
        <taxon>Australaves</taxon>
        <taxon>Passeriformes</taxon>
        <taxon>Passeroidea</taxon>
        <taxon>Estrildidae</taxon>
        <taxon>Estrildinae</taxon>
        <taxon>Lonchura</taxon>
    </lineage>
</organism>
<reference evidence="7 8" key="1">
    <citation type="submission" date="2017-05" db="EMBL/GenBank/DDBJ databases">
        <title>Genome of assembly of the Bengalese finch, Lonchura striata domestica.</title>
        <authorList>
            <person name="Colquitt B.M."/>
            <person name="Brainard M.S."/>
        </authorList>
    </citation>
    <scope>NUCLEOTIDE SEQUENCE [LARGE SCALE GENOMIC DNA]</scope>
    <source>
        <strain evidence="7">White83orange57</strain>
    </source>
</reference>
<evidence type="ECO:0000313" key="8">
    <source>
        <dbReference type="Proteomes" id="UP000197619"/>
    </source>
</evidence>
<keyword evidence="8" id="KW-1185">Reference proteome</keyword>
<keyword evidence="3" id="KW-0272">Extracellular matrix</keyword>
<dbReference type="PANTHER" id="PTHR24023:SF1112">
    <property type="entry name" value="COL_CUTICLE_N DOMAIN-CONTAINING PROTEIN-RELATED"/>
    <property type="match status" value="1"/>
</dbReference>
<name>A0A218V5T6_9PASE</name>
<dbReference type="GO" id="GO:0005581">
    <property type="term" value="C:collagen trimer"/>
    <property type="evidence" value="ECO:0007669"/>
    <property type="project" value="UniProtKB-KW"/>
</dbReference>
<evidence type="ECO:0000256" key="5">
    <source>
        <dbReference type="SAM" id="MobiDB-lite"/>
    </source>
</evidence>
<feature type="domain" description="Fibrillar collagen NC1" evidence="6">
    <location>
        <begin position="1130"/>
        <end position="1356"/>
    </location>
</feature>
<comment type="caution">
    <text evidence="7">The sequence shown here is derived from an EMBL/GenBank/DDBJ whole genome shotgun (WGS) entry which is preliminary data.</text>
</comment>
<dbReference type="InterPro" id="IPR000885">
    <property type="entry name" value="Fib_collagen_C"/>
</dbReference>
<dbReference type="GO" id="GO:0030020">
    <property type="term" value="F:extracellular matrix structural constituent conferring tensile strength"/>
    <property type="evidence" value="ECO:0007669"/>
    <property type="project" value="TreeGrafter"/>
</dbReference>
<feature type="compositionally biased region" description="Basic and acidic residues" evidence="5">
    <location>
        <begin position="111"/>
        <end position="121"/>
    </location>
</feature>
<dbReference type="PROSITE" id="PS51461">
    <property type="entry name" value="NC1_FIB"/>
    <property type="match status" value="1"/>
</dbReference>
<evidence type="ECO:0000313" key="7">
    <source>
        <dbReference type="EMBL" id="OWK61364.1"/>
    </source>
</evidence>
<dbReference type="Pfam" id="PF01391">
    <property type="entry name" value="Collagen"/>
    <property type="match status" value="2"/>
</dbReference>
<feature type="region of interest" description="Disordered" evidence="5">
    <location>
        <begin position="33"/>
        <end position="126"/>
    </location>
</feature>
<comment type="subcellular location">
    <subcellularLocation>
        <location evidence="1">Secreted</location>
    </subcellularLocation>
</comment>
<dbReference type="Proteomes" id="UP000197619">
    <property type="component" value="Unassembled WGS sequence"/>
</dbReference>
<dbReference type="GO" id="GO:0031012">
    <property type="term" value="C:extracellular matrix"/>
    <property type="evidence" value="ECO:0007669"/>
    <property type="project" value="TreeGrafter"/>
</dbReference>
<dbReference type="Pfam" id="PF01410">
    <property type="entry name" value="COLFI"/>
    <property type="match status" value="1"/>
</dbReference>
<evidence type="ECO:0000256" key="1">
    <source>
        <dbReference type="ARBA" id="ARBA00004613"/>
    </source>
</evidence>
<dbReference type="Gene3D" id="2.60.120.1000">
    <property type="match status" value="1"/>
</dbReference>
<evidence type="ECO:0000256" key="2">
    <source>
        <dbReference type="ARBA" id="ARBA00022525"/>
    </source>
</evidence>
<evidence type="ECO:0000259" key="6">
    <source>
        <dbReference type="PROSITE" id="PS51461"/>
    </source>
</evidence>
<dbReference type="EMBL" id="MUZQ01000043">
    <property type="protein sequence ID" value="OWK61364.1"/>
    <property type="molecule type" value="Genomic_DNA"/>
</dbReference>
<protein>
    <submittedName>
        <fullName evidence="7">Collagen alpha-1(V) chain</fullName>
    </submittedName>
</protein>
<proteinExistence type="predicted"/>
<feature type="compositionally biased region" description="Low complexity" evidence="5">
    <location>
        <begin position="499"/>
        <end position="508"/>
    </location>
</feature>
<dbReference type="SMART" id="SM00038">
    <property type="entry name" value="COLFI"/>
    <property type="match status" value="1"/>
</dbReference>
<feature type="region of interest" description="Disordered" evidence="5">
    <location>
        <begin position="255"/>
        <end position="275"/>
    </location>
</feature>
<gene>
    <name evidence="7" type="primary">COL5A1</name>
    <name evidence="7" type="ORF">RLOC_00010378</name>
</gene>
<dbReference type="PANTHER" id="PTHR24023">
    <property type="entry name" value="COLLAGEN ALPHA"/>
    <property type="match status" value="1"/>
</dbReference>
<feature type="compositionally biased region" description="Acidic residues" evidence="5">
    <location>
        <begin position="46"/>
        <end position="58"/>
    </location>
</feature>
<feature type="region of interest" description="Disordered" evidence="5">
    <location>
        <begin position="468"/>
        <end position="633"/>
    </location>
</feature>
<keyword evidence="2" id="KW-0964">Secreted</keyword>
<feature type="compositionally biased region" description="Basic and acidic residues" evidence="5">
    <location>
        <begin position="589"/>
        <end position="598"/>
    </location>
</feature>
<dbReference type="GO" id="GO:0030198">
    <property type="term" value="P:extracellular matrix organization"/>
    <property type="evidence" value="ECO:0007669"/>
    <property type="project" value="TreeGrafter"/>
</dbReference>
<evidence type="ECO:0000256" key="4">
    <source>
        <dbReference type="ARBA" id="ARBA00023119"/>
    </source>
</evidence>
<sequence>MCHVRKGDIQQLLIVADPRAALEYCEHYSPDCDTAIPDSPQSQDPNQDEYYTDGEGEGDTYYYEYPYYEDVDEAVKPESPTTKPSPPQVAAGEKPETKQDYPAPTAPPERGNPEKQPKEDGAVDDPLVDEYNYETINEEYFTPMPYEDLNYNEEIDPQGGLTENAVEAELPTSTVVTYNETDAAQGGDELDKDFTEETIKEYDGNYYDNYYDRTASPDIGPGMPANQDTIYEGIGGPRGEKGQKGEPAIIEPGMLVEGPPGPEGPAGLPGPPGPTGPVGLMGDPGERFRFSGGGDAGSKGPMVSAQEAQAQAILQQARGPPGSGGLKGEAGEMGPQVGVELEKGRVEQPVLPERLLGSRDSVTLCQLGAGSCGNTVHEASKVLPVLQESQAAGDELAVTVPGECQARQDQRVTEALMAWLVCLVRRETGVSQAPTAPQGLLERMGRGEMMEKLDPEVSLENLFGIEGVAGMDGQTGPKGNVGLPGPQGAIGPPGEKGPLGKPGLPGMPGADGPPGHPGKEGPPGEKGSQGPPGPQGPIGYPGPRGVKGADGVRGLKGTKGEKGEDGFPGFKGDMGIKGDRGEIGPPGPRGEDGPEGPKGRSGPNGDPGPLGPAGEKGSIGFPGFPGANGEKGTRNMLELKNSEYKVIFCTSSGHSDKKGEALLASQVREGSVVRRVRVGKEVPGEALENLARRATLVVMAPLVLLEKGDHQDLKDRLDFLDQKAPLVLLGRMDCRGTLDREEKLVQLVRLDPWVSGATPALQAPQVNKGFLASLEKKEPRERKVPRDRLAGMASRAPWDCRVQQVLWDLLERMETRELMESPGPEDSKDSLVRKVMKDPEVSPAPLAPWACRACLDRLGRREKRATLGRWVNLGNLASLVSLGKLACRALKVKEVKRGKQVPLVLLAHLAPKAHQVMMAPKAALVQLVSLVTLVLLESLAQLVKTVPLVTKVMMVNLDRLVPLGPRENQAPLDPLENGALLVQLVLKEGKERKEPRGKLVWKDLLGRLGPLVPKVLQGSLALMAFVGFLVQLVNKVSRDPLAQMVLQAQWVSQVPLDPSDLQGPQDYRVHLVPKVLKAHQVPQVQKGPPGEVIQPLPIQAAKRTRRNIDASQLLDDGNADNYMDYADGMEEIFGSLNSLKLEIEQMKHPLGTQHNPARTCKDLQLCHPDFPDGEYWVDPNQGCSRDSFKVYCNFTAGGETCIFPDKKSEGSPWLCFPVPHCPALSLLPLSQLSYVDSDGNPIGVVQMTFLRLLSASARQNITYNCYQSVAWHDATTNSYDKAIRFLGSNDEEMSYDNNPYIRAALDGCAARKGYQKTILEINTPKVEQVPIVDIMFNDFGEAAQKFGFEVGPACFLG</sequence>
<dbReference type="FunFam" id="2.60.120.1000:FF:000002">
    <property type="entry name" value="Collagen XI alpha 1 chain"/>
    <property type="match status" value="1"/>
</dbReference>
<feature type="compositionally biased region" description="Pro residues" evidence="5">
    <location>
        <begin position="259"/>
        <end position="275"/>
    </location>
</feature>
<dbReference type="InterPro" id="IPR050149">
    <property type="entry name" value="Collagen_superfamily"/>
</dbReference>
<evidence type="ECO:0000256" key="3">
    <source>
        <dbReference type="ARBA" id="ARBA00022530"/>
    </source>
</evidence>
<dbReference type="InterPro" id="IPR008160">
    <property type="entry name" value="Collagen"/>
</dbReference>
<dbReference type="GO" id="GO:0005615">
    <property type="term" value="C:extracellular space"/>
    <property type="evidence" value="ECO:0007669"/>
    <property type="project" value="TreeGrafter"/>
</dbReference>